<dbReference type="AlphaFoldDB" id="A0A7J8MNK9"/>
<organism evidence="1 2">
    <name type="scientific">Gossypium lobatum</name>
    <dbReference type="NCBI Taxonomy" id="34289"/>
    <lineage>
        <taxon>Eukaryota</taxon>
        <taxon>Viridiplantae</taxon>
        <taxon>Streptophyta</taxon>
        <taxon>Embryophyta</taxon>
        <taxon>Tracheophyta</taxon>
        <taxon>Spermatophyta</taxon>
        <taxon>Magnoliopsida</taxon>
        <taxon>eudicotyledons</taxon>
        <taxon>Gunneridae</taxon>
        <taxon>Pentapetalae</taxon>
        <taxon>rosids</taxon>
        <taxon>malvids</taxon>
        <taxon>Malvales</taxon>
        <taxon>Malvaceae</taxon>
        <taxon>Malvoideae</taxon>
        <taxon>Gossypium</taxon>
    </lineage>
</organism>
<evidence type="ECO:0000313" key="1">
    <source>
        <dbReference type="EMBL" id="MBA0566150.1"/>
    </source>
</evidence>
<sequence>MGIVVKEKLSKVIEWVQRTGYIAIDNIEPNDCQKRRLSRNWKVPEPNKFRECPSLSEVLCLNSHCKAIFSASVGEIFLPITWRPIGESENENMFISRRLYRSADNNLAEDLICTGCRLCGSPLHQEQGSIVGTNSVPLYCEKSSDRLHAVSLIYRPFMNLKSAEHTNSVHILCFTLLELEDDVSWKFLQLIAISTLYLWDESEHMPLLVKNNAAEKLFGNIKAERVYLCYKEYKRDITLNPGCIAENGSHGCGTRIRSSPKAAGASDAEHCSSDAHEKQESMQNLQCNKNINLFQIWLVVLKLLLQRGKNSPLKFEVAVNASLDTENGRFEMITVSTPCFKTIRCLE</sequence>
<gene>
    <name evidence="1" type="ORF">Golob_010994</name>
</gene>
<dbReference type="EMBL" id="JABEZX010000009">
    <property type="protein sequence ID" value="MBA0566150.1"/>
    <property type="molecule type" value="Genomic_DNA"/>
</dbReference>
<protein>
    <submittedName>
        <fullName evidence="1">Uncharacterized protein</fullName>
    </submittedName>
</protein>
<dbReference type="PANTHER" id="PTHR38542">
    <property type="entry name" value="OS04G0450500 PROTEIN"/>
    <property type="match status" value="1"/>
</dbReference>
<accession>A0A7J8MNK9</accession>
<dbReference type="PANTHER" id="PTHR38542:SF2">
    <property type="entry name" value="REPLICATION FACTOR A C-TERMINAL DOMAIN-CONTAINING PROTEIN"/>
    <property type="match status" value="1"/>
</dbReference>
<dbReference type="Proteomes" id="UP000593572">
    <property type="component" value="Unassembled WGS sequence"/>
</dbReference>
<name>A0A7J8MNK9_9ROSI</name>
<proteinExistence type="predicted"/>
<keyword evidence="2" id="KW-1185">Reference proteome</keyword>
<comment type="caution">
    <text evidence="1">The sequence shown here is derived from an EMBL/GenBank/DDBJ whole genome shotgun (WGS) entry which is preliminary data.</text>
</comment>
<evidence type="ECO:0000313" key="2">
    <source>
        <dbReference type="Proteomes" id="UP000593572"/>
    </source>
</evidence>
<reference evidence="1 2" key="1">
    <citation type="journal article" date="2019" name="Genome Biol. Evol.">
        <title>Insights into the evolution of the New World diploid cottons (Gossypium, subgenus Houzingenia) based on genome sequencing.</title>
        <authorList>
            <person name="Grover C.E."/>
            <person name="Arick M.A. 2nd"/>
            <person name="Thrash A."/>
            <person name="Conover J.L."/>
            <person name="Sanders W.S."/>
            <person name="Peterson D.G."/>
            <person name="Frelichowski J.E."/>
            <person name="Scheffler J.A."/>
            <person name="Scheffler B.E."/>
            <person name="Wendel J.F."/>
        </authorList>
    </citation>
    <scope>NUCLEOTIDE SEQUENCE [LARGE SCALE GENOMIC DNA]</scope>
    <source>
        <strain evidence="1">157</strain>
        <tissue evidence="1">Leaf</tissue>
    </source>
</reference>